<dbReference type="GO" id="GO:0005789">
    <property type="term" value="C:endoplasmic reticulum membrane"/>
    <property type="evidence" value="ECO:0007669"/>
    <property type="project" value="UniProtKB-SubCell"/>
</dbReference>
<dbReference type="InterPro" id="IPR045054">
    <property type="entry name" value="P4HA-like"/>
</dbReference>
<dbReference type="GO" id="GO:0004656">
    <property type="term" value="F:procollagen-proline 4-dioxygenase activity"/>
    <property type="evidence" value="ECO:0007669"/>
    <property type="project" value="TreeGrafter"/>
</dbReference>
<keyword evidence="2" id="KW-0479">Metal-binding</keyword>
<dbReference type="EMBL" id="JAAMPC010000014">
    <property type="protein sequence ID" value="KAG2261304.1"/>
    <property type="molecule type" value="Genomic_DNA"/>
</dbReference>
<reference evidence="6 7" key="1">
    <citation type="submission" date="2020-02" db="EMBL/GenBank/DDBJ databases">
        <authorList>
            <person name="Ma Q."/>
            <person name="Huang Y."/>
            <person name="Song X."/>
            <person name="Pei D."/>
        </authorList>
    </citation>
    <scope>NUCLEOTIDE SEQUENCE [LARGE SCALE GENOMIC DNA]</scope>
    <source>
        <strain evidence="6">Sxm20200214</strain>
        <tissue evidence="6">Leaf</tissue>
    </source>
</reference>
<evidence type="ECO:0000313" key="7">
    <source>
        <dbReference type="Proteomes" id="UP000886595"/>
    </source>
</evidence>
<sequence length="118" mass="13185">MDSRKFLALSLSLILIFPPISSSSIRFLPRWSSNREGSVIKQKTSASSLVIDPSRVTQLSWTPRAFLYKGLLTDEECDHFINLAKGKLEKSMVADNDSGESVESEVRTSSGMFLSKRQ</sequence>
<dbReference type="PANTHER" id="PTHR10869">
    <property type="entry name" value="PROLYL 4-HYDROXYLASE ALPHA SUBUNIT"/>
    <property type="match status" value="1"/>
</dbReference>
<dbReference type="Gene3D" id="2.60.120.620">
    <property type="entry name" value="q2cbj1_9rhob like domain"/>
    <property type="match status" value="1"/>
</dbReference>
<evidence type="ECO:0000256" key="2">
    <source>
        <dbReference type="ARBA" id="ARBA00022723"/>
    </source>
</evidence>
<feature type="region of interest" description="Disordered" evidence="4">
    <location>
        <begin position="94"/>
        <end position="118"/>
    </location>
</feature>
<accession>A0A8X7PZS4</accession>
<dbReference type="OrthoDB" id="420380at2759"/>
<evidence type="ECO:0000256" key="5">
    <source>
        <dbReference type="SAM" id="SignalP"/>
    </source>
</evidence>
<evidence type="ECO:0000256" key="4">
    <source>
        <dbReference type="SAM" id="MobiDB-lite"/>
    </source>
</evidence>
<evidence type="ECO:0000256" key="3">
    <source>
        <dbReference type="ARBA" id="ARBA00023004"/>
    </source>
</evidence>
<dbReference type="GO" id="GO:0046872">
    <property type="term" value="F:metal ion binding"/>
    <property type="evidence" value="ECO:0007669"/>
    <property type="project" value="UniProtKB-KW"/>
</dbReference>
<feature type="chain" id="PRO_5036458012" description="Prolyl 4-hydroxylase 7" evidence="5">
    <location>
        <begin position="23"/>
        <end position="118"/>
    </location>
</feature>
<gene>
    <name evidence="6" type="ORF">Bca52824_068383</name>
</gene>
<proteinExistence type="predicted"/>
<evidence type="ECO:0000256" key="1">
    <source>
        <dbReference type="ARBA" id="ARBA00004586"/>
    </source>
</evidence>
<organism evidence="6 7">
    <name type="scientific">Brassica carinata</name>
    <name type="common">Ethiopian mustard</name>
    <name type="synonym">Abyssinian cabbage</name>
    <dbReference type="NCBI Taxonomy" id="52824"/>
    <lineage>
        <taxon>Eukaryota</taxon>
        <taxon>Viridiplantae</taxon>
        <taxon>Streptophyta</taxon>
        <taxon>Embryophyta</taxon>
        <taxon>Tracheophyta</taxon>
        <taxon>Spermatophyta</taxon>
        <taxon>Magnoliopsida</taxon>
        <taxon>eudicotyledons</taxon>
        <taxon>Gunneridae</taxon>
        <taxon>Pentapetalae</taxon>
        <taxon>rosids</taxon>
        <taxon>malvids</taxon>
        <taxon>Brassicales</taxon>
        <taxon>Brassicaceae</taxon>
        <taxon>Brassiceae</taxon>
        <taxon>Brassica</taxon>
    </lineage>
</organism>
<feature type="signal peptide" evidence="5">
    <location>
        <begin position="1"/>
        <end position="22"/>
    </location>
</feature>
<comment type="caution">
    <text evidence="6">The sequence shown here is derived from an EMBL/GenBank/DDBJ whole genome shotgun (WGS) entry which is preliminary data.</text>
</comment>
<comment type="subcellular location">
    <subcellularLocation>
        <location evidence="1">Endoplasmic reticulum membrane</location>
    </subcellularLocation>
</comment>
<protein>
    <recommendedName>
        <fullName evidence="8">Prolyl 4-hydroxylase 7</fullName>
    </recommendedName>
</protein>
<name>A0A8X7PZS4_BRACI</name>
<keyword evidence="5" id="KW-0732">Signal</keyword>
<evidence type="ECO:0000313" key="6">
    <source>
        <dbReference type="EMBL" id="KAG2261304.1"/>
    </source>
</evidence>
<dbReference type="PANTHER" id="PTHR10869:SF238">
    <property type="entry name" value="PROLYL 4-HYDROXYLASE 6-RELATED"/>
    <property type="match status" value="1"/>
</dbReference>
<keyword evidence="7" id="KW-1185">Reference proteome</keyword>
<dbReference type="Proteomes" id="UP000886595">
    <property type="component" value="Unassembled WGS sequence"/>
</dbReference>
<evidence type="ECO:0008006" key="8">
    <source>
        <dbReference type="Google" id="ProtNLM"/>
    </source>
</evidence>
<keyword evidence="3" id="KW-0408">Iron</keyword>
<dbReference type="AlphaFoldDB" id="A0A8X7PZS4"/>
<feature type="non-terminal residue" evidence="6">
    <location>
        <position position="118"/>
    </location>
</feature>